<dbReference type="Pfam" id="PF07963">
    <property type="entry name" value="N_methyl"/>
    <property type="match status" value="1"/>
</dbReference>
<evidence type="ECO:0000256" key="1">
    <source>
        <dbReference type="SAM" id="Phobius"/>
    </source>
</evidence>
<protein>
    <recommendedName>
        <fullName evidence="2">DUF1559 domain-containing protein</fullName>
    </recommendedName>
</protein>
<feature type="transmembrane region" description="Helical" evidence="1">
    <location>
        <begin position="26"/>
        <end position="49"/>
    </location>
</feature>
<dbReference type="eggNOG" id="COG4968">
    <property type="taxonomic scope" value="Bacteria"/>
</dbReference>
<proteinExistence type="predicted"/>
<dbReference type="Pfam" id="PF07596">
    <property type="entry name" value="SBP_bac_10"/>
    <property type="match status" value="1"/>
</dbReference>
<evidence type="ECO:0000313" key="4">
    <source>
        <dbReference type="Proteomes" id="UP000004358"/>
    </source>
</evidence>
<dbReference type="Gene3D" id="3.30.700.10">
    <property type="entry name" value="Glycoprotein, Type 4 Pilin"/>
    <property type="match status" value="1"/>
</dbReference>
<dbReference type="STRING" id="314230.DSM3645_14875"/>
<comment type="caution">
    <text evidence="3">The sequence shown here is derived from an EMBL/GenBank/DDBJ whole genome shotgun (WGS) entry which is preliminary data.</text>
</comment>
<organism evidence="3 4">
    <name type="scientific">Blastopirellula marina DSM 3645</name>
    <dbReference type="NCBI Taxonomy" id="314230"/>
    <lineage>
        <taxon>Bacteria</taxon>
        <taxon>Pseudomonadati</taxon>
        <taxon>Planctomycetota</taxon>
        <taxon>Planctomycetia</taxon>
        <taxon>Pirellulales</taxon>
        <taxon>Pirellulaceae</taxon>
        <taxon>Blastopirellula</taxon>
    </lineage>
</organism>
<dbReference type="Proteomes" id="UP000004358">
    <property type="component" value="Unassembled WGS sequence"/>
</dbReference>
<keyword evidence="1" id="KW-1133">Transmembrane helix</keyword>
<sequence length="352" mass="38719">MKAPTMQLSEQNPISNRAALKRRPGFTLVELLVVIAIIGVLIALLLPAVQQAREAARRMECTSNLKQIALASHNHHDTFGGFPELVQYIKGDYNVDSPWCWGALLLPFIEQQPLHDLLGVSKKSARDSYNDAADQAAYKKLLATSIDGYTCPSDVGPTLTPEVCATGGWQDTYGTYKEWYCLWEHEDVIAAKANYVANYGPGYLDDDINHPLETNTFEPTGAIVGFKKLNMSKITDGTSNTILFGERRYDEKAKTAGGSIMVIQKIQGNTQGRQCSFQPEYAPNRVPNGYWAAMCGTSSYHPGGVNFAMCDGSVRLISDTIWSSGNGNPVDNNSGTYQRLCVRNDGFVINEE</sequence>
<dbReference type="EMBL" id="AANZ01000008">
    <property type="protein sequence ID" value="EAQ80639.1"/>
    <property type="molecule type" value="Genomic_DNA"/>
</dbReference>
<dbReference type="PANTHER" id="PTHR30093:SF2">
    <property type="entry name" value="TYPE II SECRETION SYSTEM PROTEIN H"/>
    <property type="match status" value="1"/>
</dbReference>
<evidence type="ECO:0000259" key="2">
    <source>
        <dbReference type="Pfam" id="PF07596"/>
    </source>
</evidence>
<dbReference type="PANTHER" id="PTHR30093">
    <property type="entry name" value="GENERAL SECRETION PATHWAY PROTEIN G"/>
    <property type="match status" value="1"/>
</dbReference>
<keyword evidence="1" id="KW-0472">Membrane</keyword>
<evidence type="ECO:0000313" key="3">
    <source>
        <dbReference type="EMBL" id="EAQ80639.1"/>
    </source>
</evidence>
<dbReference type="NCBIfam" id="TIGR04294">
    <property type="entry name" value="pre_pil_HX9DG"/>
    <property type="match status" value="1"/>
</dbReference>
<gene>
    <name evidence="3" type="ORF">DSM3645_14875</name>
</gene>
<name>A3ZSH9_9BACT</name>
<dbReference type="NCBIfam" id="TIGR02532">
    <property type="entry name" value="IV_pilin_GFxxxE"/>
    <property type="match status" value="1"/>
</dbReference>
<reference evidence="3 4" key="1">
    <citation type="submission" date="2006-02" db="EMBL/GenBank/DDBJ databases">
        <authorList>
            <person name="Amann R."/>
            <person name="Ferriera S."/>
            <person name="Johnson J."/>
            <person name="Kravitz S."/>
            <person name="Halpern A."/>
            <person name="Remington K."/>
            <person name="Beeson K."/>
            <person name="Tran B."/>
            <person name="Rogers Y.-H."/>
            <person name="Friedman R."/>
            <person name="Venter J.C."/>
        </authorList>
    </citation>
    <scope>NUCLEOTIDE SEQUENCE [LARGE SCALE GENOMIC DNA]</scope>
    <source>
        <strain evidence="3 4">DSM 3645</strain>
    </source>
</reference>
<dbReference type="InterPro" id="IPR012902">
    <property type="entry name" value="N_methyl_site"/>
</dbReference>
<feature type="domain" description="DUF1559" evidence="2">
    <location>
        <begin position="50"/>
        <end position="321"/>
    </location>
</feature>
<dbReference type="InterPro" id="IPR027558">
    <property type="entry name" value="Pre_pil_HX9DG_C"/>
</dbReference>
<accession>A3ZSH9</accession>
<dbReference type="HOGENOM" id="CLU_041661_0_0_0"/>
<dbReference type="InterPro" id="IPR045584">
    <property type="entry name" value="Pilin-like"/>
</dbReference>
<dbReference type="InterPro" id="IPR011453">
    <property type="entry name" value="DUF1559"/>
</dbReference>
<keyword evidence="1" id="KW-0812">Transmembrane</keyword>
<dbReference type="SUPFAM" id="SSF54523">
    <property type="entry name" value="Pili subunits"/>
    <property type="match status" value="1"/>
</dbReference>
<dbReference type="AlphaFoldDB" id="A3ZSH9"/>